<keyword evidence="4" id="KW-0081">Bacteriolytic enzyme</keyword>
<feature type="region of interest" description="Disordered" evidence="10">
    <location>
        <begin position="179"/>
        <end position="470"/>
    </location>
</feature>
<feature type="disulfide bond" evidence="9">
    <location>
        <begin position="74"/>
        <end position="80"/>
    </location>
</feature>
<reference evidence="13" key="1">
    <citation type="submission" date="2011-08" db="EMBL/GenBank/DDBJ databases">
        <authorList>
            <person name="Rombauts S."/>
        </authorList>
    </citation>
    <scope>NUCLEOTIDE SEQUENCE</scope>
    <source>
        <strain evidence="13">London</strain>
    </source>
</reference>
<feature type="compositionally biased region" description="Basic residues" evidence="10">
    <location>
        <begin position="428"/>
        <end position="444"/>
    </location>
</feature>
<gene>
    <name evidence="12" type="primary">107368990</name>
</gene>
<organism evidence="12 13">
    <name type="scientific">Tetranychus urticae</name>
    <name type="common">Two-spotted spider mite</name>
    <dbReference type="NCBI Taxonomy" id="32264"/>
    <lineage>
        <taxon>Eukaryota</taxon>
        <taxon>Metazoa</taxon>
        <taxon>Ecdysozoa</taxon>
        <taxon>Arthropoda</taxon>
        <taxon>Chelicerata</taxon>
        <taxon>Arachnida</taxon>
        <taxon>Acari</taxon>
        <taxon>Acariformes</taxon>
        <taxon>Trombidiformes</taxon>
        <taxon>Prostigmata</taxon>
        <taxon>Eleutherengona</taxon>
        <taxon>Raphignathae</taxon>
        <taxon>Tetranychoidea</taxon>
        <taxon>Tetranychidae</taxon>
        <taxon>Tetranychus</taxon>
    </lineage>
</organism>
<evidence type="ECO:0000256" key="6">
    <source>
        <dbReference type="ARBA" id="ARBA00023022"/>
    </source>
</evidence>
<keyword evidence="13" id="KW-1185">Reference proteome</keyword>
<evidence type="ECO:0000256" key="4">
    <source>
        <dbReference type="ARBA" id="ARBA00022638"/>
    </source>
</evidence>
<dbReference type="PROSITE" id="PS00018">
    <property type="entry name" value="EF_HAND_1"/>
    <property type="match status" value="1"/>
</dbReference>
<keyword evidence="7 9" id="KW-1015">Disulfide bond</keyword>
<dbReference type="OMA" id="QCICQAS"/>
<comment type="catalytic activity">
    <reaction evidence="1">
        <text>Hydrolysis of (1-&gt;4)-beta-linkages between N-acetylmuramic acid and N-acetyl-D-glucosamine residues in a peptidoglycan and between N-acetyl-D-glucosamine residues in chitodextrins.</text>
        <dbReference type="EC" id="3.2.1.17"/>
    </reaction>
</comment>
<feature type="compositionally biased region" description="Low complexity" evidence="10">
    <location>
        <begin position="236"/>
        <end position="249"/>
    </location>
</feature>
<feature type="disulfide bond" evidence="9">
    <location>
        <begin position="26"/>
        <end position="137"/>
    </location>
</feature>
<dbReference type="EC" id="3.2.1.17" evidence="2"/>
<evidence type="ECO:0000256" key="8">
    <source>
        <dbReference type="ARBA" id="ARBA00023295"/>
    </source>
</evidence>
<dbReference type="EnsemblMetazoa" id="tetur01g12590.1">
    <property type="protein sequence ID" value="tetur01g12590.1"/>
    <property type="gene ID" value="tetur01g12590"/>
</dbReference>
<dbReference type="InterPro" id="IPR008597">
    <property type="entry name" value="Invert_lysozyme"/>
</dbReference>
<dbReference type="PANTHER" id="PTHR11195">
    <property type="entry name" value="DESTABILASE-RELATED"/>
    <property type="match status" value="1"/>
</dbReference>
<evidence type="ECO:0000256" key="2">
    <source>
        <dbReference type="ARBA" id="ARBA00012732"/>
    </source>
</evidence>
<dbReference type="PROSITE" id="PS51909">
    <property type="entry name" value="LYSOZYME_I"/>
    <property type="match status" value="2"/>
</dbReference>
<keyword evidence="3" id="KW-0929">Antimicrobial</keyword>
<name>T1JT25_TETUR</name>
<dbReference type="eggNOG" id="ENOG502S5J4">
    <property type="taxonomic scope" value="Eukaryota"/>
</dbReference>
<feature type="compositionally biased region" description="Low complexity" evidence="10">
    <location>
        <begin position="347"/>
        <end position="379"/>
    </location>
</feature>
<dbReference type="Gene3D" id="1.10.530.10">
    <property type="match status" value="2"/>
</dbReference>
<feature type="compositionally biased region" description="Basic and acidic residues" evidence="10">
    <location>
        <begin position="260"/>
        <end position="270"/>
    </location>
</feature>
<evidence type="ECO:0000256" key="5">
    <source>
        <dbReference type="ARBA" id="ARBA00022801"/>
    </source>
</evidence>
<feature type="disulfide bond" evidence="9">
    <location>
        <begin position="23"/>
        <end position="104"/>
    </location>
</feature>
<dbReference type="KEGG" id="tut:107368990"/>
<dbReference type="InterPro" id="IPR023346">
    <property type="entry name" value="Lysozyme-like_dom_sf"/>
</dbReference>
<proteinExistence type="predicted"/>
<dbReference type="PANTHER" id="PTHR11195:SF13">
    <property type="entry name" value="INVERTEBRATE-TYPE LYSOZYME 2-RELATED"/>
    <property type="match status" value="1"/>
</dbReference>
<dbReference type="AlphaFoldDB" id="T1JT25"/>
<evidence type="ECO:0000256" key="3">
    <source>
        <dbReference type="ARBA" id="ARBA00022529"/>
    </source>
</evidence>
<dbReference type="SUPFAM" id="SSF53955">
    <property type="entry name" value="Lysozyme-like"/>
    <property type="match status" value="1"/>
</dbReference>
<feature type="chain" id="PRO_5004590781" description="lysozyme" evidence="11">
    <location>
        <begin position="17"/>
        <end position="822"/>
    </location>
</feature>
<keyword evidence="8" id="KW-0326">Glycosidase</keyword>
<dbReference type="OrthoDB" id="6331689at2759"/>
<dbReference type="GO" id="GO:0042742">
    <property type="term" value="P:defense response to bacterium"/>
    <property type="evidence" value="ECO:0007669"/>
    <property type="project" value="UniProtKB-KW"/>
</dbReference>
<feature type="disulfide bond" evidence="9">
    <location>
        <begin position="41"/>
        <end position="51"/>
    </location>
</feature>
<feature type="compositionally biased region" description="Polar residues" evidence="10">
    <location>
        <begin position="186"/>
        <end position="207"/>
    </location>
</feature>
<evidence type="ECO:0000256" key="1">
    <source>
        <dbReference type="ARBA" id="ARBA00000632"/>
    </source>
</evidence>
<evidence type="ECO:0000313" key="13">
    <source>
        <dbReference type="Proteomes" id="UP000015104"/>
    </source>
</evidence>
<dbReference type="Proteomes" id="UP000015104">
    <property type="component" value="Unassembled WGS sequence"/>
</dbReference>
<feature type="compositionally biased region" description="Polar residues" evidence="10">
    <location>
        <begin position="408"/>
        <end position="419"/>
    </location>
</feature>
<dbReference type="Pfam" id="PF05497">
    <property type="entry name" value="Destabilase"/>
    <property type="match status" value="2"/>
</dbReference>
<sequence>MLTIVFILTLYSLVSAENPDPSCLQCICQASSNCDINNLKCETGSDYQTNCGPYQISRYYWEDGNAIGYDFETCTNLKACAERVIINYMKKYARDCNGDGVIDCVDYAAIHRMGADRCSDQSLYESEYWQVFSQTQCVVNPSLESLHSAPSYPQQQYLSNNQQNFMYVPKSSYPGQNNVLYYPMNGANTNSGRRTSQPSIPSSTNPVSENPRRSNRKKKNPSRRQKPKRIPSNGTSSPVYPVSSYYPAVPKEPESPSTRSGEHDTFENRFDNSAPEAPVYDSAPYVPNFVNNLPSSTVRPPRNRSSTRRTTSNEVGSVNGNILPRERHSPRRFTTPETFPSSHDHSIPSSYPSELPSSFLPSESPSESSSLTPHFNPLPASSPPAMIPSSSPSHVPSFQPSIEPLPASSLTPSDSPVTTRSRPNSSNNRRRKRVKPPHNRRATRNRPTLNQPSTPGNSVSVNPPASVNANHPTVPTNHVSIPTSYVPVKPPVISYENHLPPLTNNQPFNRTNSVTIKPPVILYETRPTLSSPTNLPFMPTSSNTVKPPFVMYENYPTSYPTNPRHNPTSSVTIRPPFNLYETPSNLPSDQPAMSVGPVTVKPPVVLYETRPTFSPAYQPTSRAVTIKPTVISYETRPTTPTTTTITYYQPETARPINPRSPPSSSPATSTFRNDFEDGVTNGDPILPPSPVPPHLTNTTITVSDQCLSCLCESTDSCLNKVACSNPEGPCGPYQVTMEQWVIAGKPKNNFQKCATSLDCSRGILRRYLSKHAVDCNADSDVNCVDFALIHKYGLDNCKVIPEDLFKSGYWLSFESCYGFDRK</sequence>
<dbReference type="CDD" id="cd16890">
    <property type="entry name" value="lyz_i"/>
    <property type="match status" value="2"/>
</dbReference>
<reference evidence="12" key="2">
    <citation type="submission" date="2015-06" db="UniProtKB">
        <authorList>
            <consortium name="EnsemblMetazoa"/>
        </authorList>
    </citation>
    <scope>IDENTIFICATION</scope>
</reference>
<dbReference type="EMBL" id="CAEY01000470">
    <property type="status" value="NOT_ANNOTATED_CDS"/>
    <property type="molecule type" value="Genomic_DNA"/>
</dbReference>
<keyword evidence="11" id="KW-0732">Signal</keyword>
<evidence type="ECO:0000256" key="11">
    <source>
        <dbReference type="SAM" id="SignalP"/>
    </source>
</evidence>
<accession>T1JT25</accession>
<dbReference type="InterPro" id="IPR018247">
    <property type="entry name" value="EF_Hand_1_Ca_BS"/>
</dbReference>
<keyword evidence="6" id="KW-0044">Antibiotic</keyword>
<evidence type="ECO:0000313" key="12">
    <source>
        <dbReference type="EnsemblMetazoa" id="tetur01g12590.1"/>
    </source>
</evidence>
<protein>
    <recommendedName>
        <fullName evidence="2">lysozyme</fullName>
        <ecNumber evidence="2">3.2.1.17</ecNumber>
    </recommendedName>
</protein>
<evidence type="ECO:0000256" key="7">
    <source>
        <dbReference type="ARBA" id="ARBA00023157"/>
    </source>
</evidence>
<feature type="region of interest" description="Disordered" evidence="10">
    <location>
        <begin position="652"/>
        <end position="694"/>
    </location>
</feature>
<dbReference type="GO" id="GO:0003796">
    <property type="term" value="F:lysozyme activity"/>
    <property type="evidence" value="ECO:0007669"/>
    <property type="project" value="UniProtKB-EC"/>
</dbReference>
<feature type="disulfide bond" evidence="9">
    <location>
        <begin position="28"/>
        <end position="34"/>
    </location>
</feature>
<feature type="signal peptide" evidence="11">
    <location>
        <begin position="1"/>
        <end position="16"/>
    </location>
</feature>
<dbReference type="HOGENOM" id="CLU_344303_0_0_1"/>
<evidence type="ECO:0000256" key="10">
    <source>
        <dbReference type="SAM" id="MobiDB-lite"/>
    </source>
</evidence>
<keyword evidence="5" id="KW-0378">Hydrolase</keyword>
<dbReference type="GO" id="GO:0031640">
    <property type="term" value="P:killing of cells of another organism"/>
    <property type="evidence" value="ECO:0007669"/>
    <property type="project" value="UniProtKB-KW"/>
</dbReference>
<feature type="compositionally biased region" description="Basic residues" evidence="10">
    <location>
        <begin position="213"/>
        <end position="229"/>
    </location>
</feature>
<feature type="compositionally biased region" description="Polar residues" evidence="10">
    <location>
        <begin position="445"/>
        <end position="470"/>
    </location>
</feature>
<evidence type="ECO:0000256" key="9">
    <source>
        <dbReference type="PIRSR" id="PIRSR608597-3"/>
    </source>
</evidence>